<dbReference type="InterPro" id="IPR016032">
    <property type="entry name" value="Sig_transdc_resp-reg_C-effctor"/>
</dbReference>
<dbReference type="OrthoDB" id="9797341at2"/>
<dbReference type="GO" id="GO:0003677">
    <property type="term" value="F:DNA binding"/>
    <property type="evidence" value="ECO:0007669"/>
    <property type="project" value="UniProtKB-KW"/>
</dbReference>
<dbReference type="CDD" id="cd06170">
    <property type="entry name" value="LuxR_C_like"/>
    <property type="match status" value="1"/>
</dbReference>
<dbReference type="AlphaFoldDB" id="A0A2T1E7K3"/>
<dbReference type="PANTHER" id="PTHR44688:SF16">
    <property type="entry name" value="DNA-BINDING TRANSCRIPTIONAL ACTIVATOR DEVR_DOSR"/>
    <property type="match status" value="1"/>
</dbReference>
<protein>
    <recommendedName>
        <fullName evidence="4">HTH luxR-type domain-containing protein</fullName>
    </recommendedName>
</protein>
<dbReference type="PROSITE" id="PS00622">
    <property type="entry name" value="HTH_LUXR_1"/>
    <property type="match status" value="1"/>
</dbReference>
<dbReference type="EMBL" id="PVWK01000075">
    <property type="protein sequence ID" value="PSB28716.1"/>
    <property type="molecule type" value="Genomic_DNA"/>
</dbReference>
<reference evidence="6" key="1">
    <citation type="submission" date="2018-02" db="EMBL/GenBank/DDBJ databases">
        <authorList>
            <person name="Moore K."/>
            <person name="Momper L."/>
        </authorList>
    </citation>
    <scope>NUCLEOTIDE SEQUENCE [LARGE SCALE GENOMIC DNA]</scope>
    <source>
        <strain evidence="6">ULC18</strain>
    </source>
</reference>
<sequence length="254" mass="28857">MSICTIKGRDERRKHDYAANWLPTQLKSAILRLEVSQWPSEMKASARMRSFKMLTQLSPVIHPAALANRAVTRHSPVQSEQHVLFQTAIESLTDGVLIFTEGGAQVYANHRARQLSTQLSASQTCPDGMPKAIEQVCQTLVQSRSSAASPAVVIEAEIRAKDSRLWVQASWLERQGSEPYLLVMLKDCQRLLQNLAVTEASRYKLTPREAQIWQLRRVGSTYQEIAQQLYISLETVRKHLKSIYAKQRVWSLDE</sequence>
<dbReference type="InterPro" id="IPR000792">
    <property type="entry name" value="Tscrpt_reg_LuxR_C"/>
</dbReference>
<gene>
    <name evidence="5" type="ORF">C7B82_12750</name>
</gene>
<evidence type="ECO:0000259" key="4">
    <source>
        <dbReference type="PROSITE" id="PS00622"/>
    </source>
</evidence>
<name>A0A2T1E7K3_9CYAN</name>
<organism evidence="5 6">
    <name type="scientific">Stenomitos frigidus ULC18</name>
    <dbReference type="NCBI Taxonomy" id="2107698"/>
    <lineage>
        <taxon>Bacteria</taxon>
        <taxon>Bacillati</taxon>
        <taxon>Cyanobacteriota</taxon>
        <taxon>Cyanophyceae</taxon>
        <taxon>Leptolyngbyales</taxon>
        <taxon>Leptolyngbyaceae</taxon>
        <taxon>Stenomitos</taxon>
    </lineage>
</organism>
<dbReference type="SMART" id="SM00421">
    <property type="entry name" value="HTH_LUXR"/>
    <property type="match status" value="1"/>
</dbReference>
<dbReference type="InterPro" id="IPR036388">
    <property type="entry name" value="WH-like_DNA-bd_sf"/>
</dbReference>
<dbReference type="PANTHER" id="PTHR44688">
    <property type="entry name" value="DNA-BINDING TRANSCRIPTIONAL ACTIVATOR DEVR_DOSR"/>
    <property type="match status" value="1"/>
</dbReference>
<accession>A0A2T1E7K3</accession>
<keyword evidence="6" id="KW-1185">Reference proteome</keyword>
<evidence type="ECO:0000256" key="1">
    <source>
        <dbReference type="ARBA" id="ARBA00023015"/>
    </source>
</evidence>
<reference evidence="5 6" key="2">
    <citation type="submission" date="2018-03" db="EMBL/GenBank/DDBJ databases">
        <title>The ancient ancestry and fast evolution of plastids.</title>
        <authorList>
            <person name="Moore K.R."/>
            <person name="Magnabosco C."/>
            <person name="Momper L."/>
            <person name="Gold D.A."/>
            <person name="Bosak T."/>
            <person name="Fournier G.P."/>
        </authorList>
    </citation>
    <scope>NUCLEOTIDE SEQUENCE [LARGE SCALE GENOMIC DNA]</scope>
    <source>
        <strain evidence="5 6">ULC18</strain>
    </source>
</reference>
<evidence type="ECO:0000256" key="3">
    <source>
        <dbReference type="ARBA" id="ARBA00023163"/>
    </source>
</evidence>
<dbReference type="GO" id="GO:0006355">
    <property type="term" value="P:regulation of DNA-templated transcription"/>
    <property type="evidence" value="ECO:0007669"/>
    <property type="project" value="InterPro"/>
</dbReference>
<keyword evidence="1" id="KW-0805">Transcription regulation</keyword>
<dbReference type="Proteomes" id="UP000239576">
    <property type="component" value="Unassembled WGS sequence"/>
</dbReference>
<evidence type="ECO:0000313" key="6">
    <source>
        <dbReference type="Proteomes" id="UP000239576"/>
    </source>
</evidence>
<evidence type="ECO:0000256" key="2">
    <source>
        <dbReference type="ARBA" id="ARBA00023125"/>
    </source>
</evidence>
<keyword evidence="3" id="KW-0804">Transcription</keyword>
<keyword evidence="2" id="KW-0238">DNA-binding</keyword>
<dbReference type="Gene3D" id="1.10.10.10">
    <property type="entry name" value="Winged helix-like DNA-binding domain superfamily/Winged helix DNA-binding domain"/>
    <property type="match status" value="1"/>
</dbReference>
<proteinExistence type="predicted"/>
<feature type="domain" description="HTH luxR-type" evidence="4">
    <location>
        <begin position="219"/>
        <end position="246"/>
    </location>
</feature>
<comment type="caution">
    <text evidence="5">The sequence shown here is derived from an EMBL/GenBank/DDBJ whole genome shotgun (WGS) entry which is preliminary data.</text>
</comment>
<dbReference type="SUPFAM" id="SSF46894">
    <property type="entry name" value="C-terminal effector domain of the bipartite response regulators"/>
    <property type="match status" value="1"/>
</dbReference>
<dbReference type="PRINTS" id="PR00038">
    <property type="entry name" value="HTHLUXR"/>
</dbReference>
<evidence type="ECO:0000313" key="5">
    <source>
        <dbReference type="EMBL" id="PSB28716.1"/>
    </source>
</evidence>
<dbReference type="Pfam" id="PF00196">
    <property type="entry name" value="GerE"/>
    <property type="match status" value="1"/>
</dbReference>